<evidence type="ECO:0000313" key="11">
    <source>
        <dbReference type="EMBL" id="CAD7640931.1"/>
    </source>
</evidence>
<name>A0A7R9LFU1_9ACAR</name>
<keyword evidence="8" id="KW-0413">Isomerase</keyword>
<evidence type="ECO:0000256" key="1">
    <source>
        <dbReference type="ARBA" id="ARBA00004395"/>
    </source>
</evidence>
<dbReference type="AlphaFoldDB" id="A0A7R9LFU1"/>
<keyword evidence="6" id="KW-0333">Golgi apparatus</keyword>
<sequence length="359" mass="40430">MDTTDELMTADELQKYSKEELVARMLSMQSHVRQLKNILNKRSGNSSDDKCRPRSERDFDFRKYKTRHIALKVLYLGWDYMGFAAQEDSHHTVEAALFEALTKTRLIRTRQTSNYHRCGRTDKGVSAFSQIISLDVRTNLKSVIQNKFEASIQSFTLTSHSINTSAPLLVGSVTDDQGENELIPPTSLLEFPLLAHYCNDILSAMNEIRRTTPLSIIGSLANTLNESFQRVSTAITKYFRTEDTGLSGSEREVLHRFCNQYTGELLPHLCKCFHRILPMQSVANLLGVSAIEFIKVKDQFPAINVAAIVEPINRLLPSHSVVTGDERQQQPPVRPSHVSTMSETTIGDKPSVESEVAVQ</sequence>
<dbReference type="GO" id="GO:0001522">
    <property type="term" value="P:pseudouridine synthesis"/>
    <property type="evidence" value="ECO:0007669"/>
    <property type="project" value="InterPro"/>
</dbReference>
<accession>A0A7R9LFU1</accession>
<dbReference type="PANTHER" id="PTHR21311">
    <property type="entry name" value="CONSERVED OLIGOMERIC GOLGI COMPLEX COMPONENT 8"/>
    <property type="match status" value="1"/>
</dbReference>
<protein>
    <recommendedName>
        <fullName evidence="3">Conserved oligomeric Golgi complex subunit 8</fullName>
    </recommendedName>
    <alternativeName>
        <fullName evidence="9">Component of oligomeric Golgi complex 8</fullName>
    </alternativeName>
</protein>
<evidence type="ECO:0000256" key="7">
    <source>
        <dbReference type="ARBA" id="ARBA00023136"/>
    </source>
</evidence>
<evidence type="ECO:0000256" key="6">
    <source>
        <dbReference type="ARBA" id="ARBA00023034"/>
    </source>
</evidence>
<evidence type="ECO:0000256" key="10">
    <source>
        <dbReference type="SAM" id="MobiDB-lite"/>
    </source>
</evidence>
<evidence type="ECO:0000256" key="8">
    <source>
        <dbReference type="ARBA" id="ARBA00023235"/>
    </source>
</evidence>
<feature type="region of interest" description="Disordered" evidence="10">
    <location>
        <begin position="321"/>
        <end position="359"/>
    </location>
</feature>
<dbReference type="GO" id="GO:0006891">
    <property type="term" value="P:intra-Golgi vesicle-mediated transport"/>
    <property type="evidence" value="ECO:0007669"/>
    <property type="project" value="TreeGrafter"/>
</dbReference>
<dbReference type="Proteomes" id="UP000728032">
    <property type="component" value="Unassembled WGS sequence"/>
</dbReference>
<gene>
    <name evidence="11" type="ORF">ONB1V03_LOCUS2833</name>
</gene>
<dbReference type="GO" id="GO:0003723">
    <property type="term" value="F:RNA binding"/>
    <property type="evidence" value="ECO:0007669"/>
    <property type="project" value="InterPro"/>
</dbReference>
<dbReference type="PANTHER" id="PTHR21311:SF0">
    <property type="entry name" value="CONSERVED OLIGOMERIC GOLGI COMPLEX SUBUNIT 8"/>
    <property type="match status" value="1"/>
</dbReference>
<organism evidence="11">
    <name type="scientific">Oppiella nova</name>
    <dbReference type="NCBI Taxonomy" id="334625"/>
    <lineage>
        <taxon>Eukaryota</taxon>
        <taxon>Metazoa</taxon>
        <taxon>Ecdysozoa</taxon>
        <taxon>Arthropoda</taxon>
        <taxon>Chelicerata</taxon>
        <taxon>Arachnida</taxon>
        <taxon>Acari</taxon>
        <taxon>Acariformes</taxon>
        <taxon>Sarcoptiformes</taxon>
        <taxon>Oribatida</taxon>
        <taxon>Brachypylina</taxon>
        <taxon>Oppioidea</taxon>
        <taxon>Oppiidae</taxon>
        <taxon>Oppiella</taxon>
    </lineage>
</organism>
<dbReference type="InterPro" id="IPR020094">
    <property type="entry name" value="TruA/RsuA/RluB/E/F_N"/>
</dbReference>
<keyword evidence="5" id="KW-0653">Protein transport</keyword>
<dbReference type="GO" id="GO:0017119">
    <property type="term" value="C:Golgi transport complex"/>
    <property type="evidence" value="ECO:0007669"/>
    <property type="project" value="InterPro"/>
</dbReference>
<dbReference type="EMBL" id="CAJPVJ010000724">
    <property type="protein sequence ID" value="CAG2163249.1"/>
    <property type="molecule type" value="Genomic_DNA"/>
</dbReference>
<evidence type="ECO:0000256" key="2">
    <source>
        <dbReference type="ARBA" id="ARBA00006419"/>
    </source>
</evidence>
<dbReference type="OrthoDB" id="1661054at2759"/>
<dbReference type="Gene3D" id="3.30.70.580">
    <property type="entry name" value="Pseudouridine synthase I, catalytic domain, N-terminal subdomain"/>
    <property type="match status" value="1"/>
</dbReference>
<dbReference type="InterPro" id="IPR007255">
    <property type="entry name" value="COG8"/>
</dbReference>
<evidence type="ECO:0000313" key="12">
    <source>
        <dbReference type="Proteomes" id="UP000728032"/>
    </source>
</evidence>
<keyword evidence="7" id="KW-0472">Membrane</keyword>
<comment type="similarity">
    <text evidence="2">Belongs to the COG8 family.</text>
</comment>
<dbReference type="GO" id="GO:0000139">
    <property type="term" value="C:Golgi membrane"/>
    <property type="evidence" value="ECO:0007669"/>
    <property type="project" value="UniProtKB-SubCell"/>
</dbReference>
<reference evidence="11" key="1">
    <citation type="submission" date="2020-11" db="EMBL/GenBank/DDBJ databases">
        <authorList>
            <person name="Tran Van P."/>
        </authorList>
    </citation>
    <scope>NUCLEOTIDE SEQUENCE</scope>
</reference>
<dbReference type="GO" id="GO:0009982">
    <property type="term" value="F:pseudouridine synthase activity"/>
    <property type="evidence" value="ECO:0007669"/>
    <property type="project" value="InterPro"/>
</dbReference>
<dbReference type="GO" id="GO:0015031">
    <property type="term" value="P:protein transport"/>
    <property type="evidence" value="ECO:0007669"/>
    <property type="project" value="UniProtKB-KW"/>
</dbReference>
<dbReference type="EMBL" id="OC915549">
    <property type="protein sequence ID" value="CAD7640931.1"/>
    <property type="molecule type" value="Genomic_DNA"/>
</dbReference>
<evidence type="ECO:0000256" key="4">
    <source>
        <dbReference type="ARBA" id="ARBA00022448"/>
    </source>
</evidence>
<evidence type="ECO:0000256" key="5">
    <source>
        <dbReference type="ARBA" id="ARBA00022927"/>
    </source>
</evidence>
<keyword evidence="12" id="KW-1185">Reference proteome</keyword>
<proteinExistence type="inferred from homology"/>
<keyword evidence="4" id="KW-0813">Transport</keyword>
<evidence type="ECO:0000256" key="3">
    <source>
        <dbReference type="ARBA" id="ARBA00020983"/>
    </source>
</evidence>
<dbReference type="SUPFAM" id="SSF55120">
    <property type="entry name" value="Pseudouridine synthase"/>
    <property type="match status" value="1"/>
</dbReference>
<dbReference type="InterPro" id="IPR020103">
    <property type="entry name" value="PsdUridine_synth_cat_dom_sf"/>
</dbReference>
<comment type="subcellular location">
    <subcellularLocation>
        <location evidence="1">Golgi apparatus membrane</location>
        <topology evidence="1">Peripheral membrane protein</topology>
    </subcellularLocation>
</comment>
<evidence type="ECO:0000256" key="9">
    <source>
        <dbReference type="ARBA" id="ARBA00031347"/>
    </source>
</evidence>